<sequence length="396" mass="42990">MTDVAGSSARWLAPLAPVLGWRDFLPQRGARLPSVLDLEQRRLVTSGRMAIGLALRAMGVQPGARVLVPAYHSASMVPPVLHLGATPEFYRIGQDTGVDLEDLAMRLPGAGALMVTHYFGFPQHMAPIRALCDRHGVPLLEDCAHSLFGAQGGRPLGAWGDYAAASTMKFLPSYDGGCIASARHPLGAIHLRSAGLLFEAKAALGALEHSFAHGRLRAAALLLALPQRAVQAVWRWRKRGLPPARQTIAPAASENDADFDPRWLDKRSAWFSRALLRLSSRQRLCRRRRRHYLALEQAVRDLPGCRPLHPALPEQVVPWVFPLLVDDPEPAFHRLQAAGVPLVRFGWPLPAETGSCADAQALARQVLGLPCHQGLSDGELAAIVTALHQCFTAAPP</sequence>
<dbReference type="InterPro" id="IPR000653">
    <property type="entry name" value="DegT/StrS_aminotransferase"/>
</dbReference>
<keyword evidence="3" id="KW-0032">Aminotransferase</keyword>
<keyword evidence="4" id="KW-1185">Reference proteome</keyword>
<evidence type="ECO:0000256" key="2">
    <source>
        <dbReference type="RuleBase" id="RU004508"/>
    </source>
</evidence>
<comment type="similarity">
    <text evidence="1 2">Belongs to the DegT/DnrJ/EryC1 family.</text>
</comment>
<evidence type="ECO:0000313" key="4">
    <source>
        <dbReference type="Proteomes" id="UP000446768"/>
    </source>
</evidence>
<keyword evidence="3" id="KW-0808">Transferase</keyword>
<dbReference type="RefSeq" id="WP_154381926.1">
    <property type="nucleotide sequence ID" value="NZ_WKJJ01000032.1"/>
</dbReference>
<protein>
    <submittedName>
        <fullName evidence="3">DegT/DnrJ/EryC1/StrS aminotransferase family protein</fullName>
    </submittedName>
</protein>
<dbReference type="PANTHER" id="PTHR30244">
    <property type="entry name" value="TRANSAMINASE"/>
    <property type="match status" value="1"/>
</dbReference>
<dbReference type="GO" id="GO:0000271">
    <property type="term" value="P:polysaccharide biosynthetic process"/>
    <property type="evidence" value="ECO:0007669"/>
    <property type="project" value="TreeGrafter"/>
</dbReference>
<dbReference type="InterPro" id="IPR015422">
    <property type="entry name" value="PyrdxlP-dep_Trfase_small"/>
</dbReference>
<dbReference type="Gene3D" id="3.40.640.10">
    <property type="entry name" value="Type I PLP-dependent aspartate aminotransferase-like (Major domain)"/>
    <property type="match status" value="1"/>
</dbReference>
<gene>
    <name evidence="3" type="ORF">GJ700_32440</name>
</gene>
<dbReference type="InterPro" id="IPR015424">
    <property type="entry name" value="PyrdxlP-dep_Trfase"/>
</dbReference>
<dbReference type="GO" id="GO:0030170">
    <property type="term" value="F:pyridoxal phosphate binding"/>
    <property type="evidence" value="ECO:0007669"/>
    <property type="project" value="TreeGrafter"/>
</dbReference>
<dbReference type="InterPro" id="IPR015421">
    <property type="entry name" value="PyrdxlP-dep_Trfase_major"/>
</dbReference>
<reference evidence="3 4" key="1">
    <citation type="submission" date="2019-11" db="EMBL/GenBank/DDBJ databases">
        <title>Novel species isolated from a subtropical stream in China.</title>
        <authorList>
            <person name="Lu H."/>
        </authorList>
    </citation>
    <scope>NUCLEOTIDE SEQUENCE [LARGE SCALE GENOMIC DNA]</scope>
    <source>
        <strain evidence="3 4">FT92W</strain>
    </source>
</reference>
<proteinExistence type="inferred from homology"/>
<dbReference type="GO" id="GO:0008483">
    <property type="term" value="F:transaminase activity"/>
    <property type="evidence" value="ECO:0007669"/>
    <property type="project" value="UniProtKB-KW"/>
</dbReference>
<accession>A0A7X2IUZ1</accession>
<dbReference type="PANTHER" id="PTHR30244:SF34">
    <property type="entry name" value="DTDP-4-AMINO-4,6-DIDEOXYGALACTOSE TRANSAMINASE"/>
    <property type="match status" value="1"/>
</dbReference>
<dbReference type="SUPFAM" id="SSF53383">
    <property type="entry name" value="PLP-dependent transferases"/>
    <property type="match status" value="1"/>
</dbReference>
<organism evidence="3 4">
    <name type="scientific">Pseudoduganella rivuli</name>
    <dbReference type="NCBI Taxonomy" id="2666085"/>
    <lineage>
        <taxon>Bacteria</taxon>
        <taxon>Pseudomonadati</taxon>
        <taxon>Pseudomonadota</taxon>
        <taxon>Betaproteobacteria</taxon>
        <taxon>Burkholderiales</taxon>
        <taxon>Oxalobacteraceae</taxon>
        <taxon>Telluria group</taxon>
        <taxon>Pseudoduganella</taxon>
    </lineage>
</organism>
<dbReference type="EMBL" id="WKJJ01000032">
    <property type="protein sequence ID" value="MRV76430.1"/>
    <property type="molecule type" value="Genomic_DNA"/>
</dbReference>
<dbReference type="Gene3D" id="3.90.1150.10">
    <property type="entry name" value="Aspartate Aminotransferase, domain 1"/>
    <property type="match status" value="1"/>
</dbReference>
<dbReference type="Proteomes" id="UP000446768">
    <property type="component" value="Unassembled WGS sequence"/>
</dbReference>
<name>A0A7X2IUZ1_9BURK</name>
<dbReference type="AlphaFoldDB" id="A0A7X2IUZ1"/>
<evidence type="ECO:0000313" key="3">
    <source>
        <dbReference type="EMBL" id="MRV76430.1"/>
    </source>
</evidence>
<keyword evidence="2" id="KW-0663">Pyridoxal phosphate</keyword>
<evidence type="ECO:0000256" key="1">
    <source>
        <dbReference type="ARBA" id="ARBA00037999"/>
    </source>
</evidence>
<dbReference type="Pfam" id="PF01041">
    <property type="entry name" value="DegT_DnrJ_EryC1"/>
    <property type="match status" value="1"/>
</dbReference>
<comment type="caution">
    <text evidence="3">The sequence shown here is derived from an EMBL/GenBank/DDBJ whole genome shotgun (WGS) entry which is preliminary data.</text>
</comment>